<keyword evidence="2" id="KW-1185">Reference proteome</keyword>
<proteinExistence type="predicted"/>
<sequence length="103" mass="11498">MLFPGEPHYALKPFVLSGLSWYLKEQRKAIHYESLPSLRATAPTPPPLSKGSGFVGLSFAREPHSPSATDLHQSHFSFYGQAKQIGCSFPKVERVFNPTPQRD</sequence>
<name>A0A4Y2KDS1_ARAVE</name>
<organism evidence="1 2">
    <name type="scientific">Araneus ventricosus</name>
    <name type="common">Orbweaver spider</name>
    <name type="synonym">Epeira ventricosa</name>
    <dbReference type="NCBI Taxonomy" id="182803"/>
    <lineage>
        <taxon>Eukaryota</taxon>
        <taxon>Metazoa</taxon>
        <taxon>Ecdysozoa</taxon>
        <taxon>Arthropoda</taxon>
        <taxon>Chelicerata</taxon>
        <taxon>Arachnida</taxon>
        <taxon>Araneae</taxon>
        <taxon>Araneomorphae</taxon>
        <taxon>Entelegynae</taxon>
        <taxon>Araneoidea</taxon>
        <taxon>Araneidae</taxon>
        <taxon>Araneus</taxon>
    </lineage>
</organism>
<gene>
    <name evidence="1" type="ORF">AVEN_275584_1</name>
</gene>
<accession>A0A4Y2KDS1</accession>
<dbReference type="Proteomes" id="UP000499080">
    <property type="component" value="Unassembled WGS sequence"/>
</dbReference>
<evidence type="ECO:0000313" key="1">
    <source>
        <dbReference type="EMBL" id="GBN00119.1"/>
    </source>
</evidence>
<dbReference type="EMBL" id="BGPR01004482">
    <property type="protein sequence ID" value="GBN00119.1"/>
    <property type="molecule type" value="Genomic_DNA"/>
</dbReference>
<reference evidence="1 2" key="1">
    <citation type="journal article" date="2019" name="Sci. Rep.">
        <title>Orb-weaving spider Araneus ventricosus genome elucidates the spidroin gene catalogue.</title>
        <authorList>
            <person name="Kono N."/>
            <person name="Nakamura H."/>
            <person name="Ohtoshi R."/>
            <person name="Moran D.A.P."/>
            <person name="Shinohara A."/>
            <person name="Yoshida Y."/>
            <person name="Fujiwara M."/>
            <person name="Mori M."/>
            <person name="Tomita M."/>
            <person name="Arakawa K."/>
        </authorList>
    </citation>
    <scope>NUCLEOTIDE SEQUENCE [LARGE SCALE GENOMIC DNA]</scope>
</reference>
<comment type="caution">
    <text evidence="1">The sequence shown here is derived from an EMBL/GenBank/DDBJ whole genome shotgun (WGS) entry which is preliminary data.</text>
</comment>
<dbReference type="AlphaFoldDB" id="A0A4Y2KDS1"/>
<protein>
    <submittedName>
        <fullName evidence="1">Uncharacterized protein</fullName>
    </submittedName>
</protein>
<evidence type="ECO:0000313" key="2">
    <source>
        <dbReference type="Proteomes" id="UP000499080"/>
    </source>
</evidence>